<accession>A0A5J5BBA3</accession>
<sequence>MENPYPCSSKNVELYKSANPSLPVGDEKEWEDARCPICMEHPHNAVLLLCSSHDKGCRPYMCDTSHRHSNCLDQFCKSFGATRVIVLQEEVPLSSTAYHRESEEGQCVSEERVLPCNGRQQQKLVCPLCRGQINGSIVIKPARWFMNSKARSCSLETCDFSGTYAELRSHARLEHSSVRPSEVDPRRQQDWRRLEHERNFQDVPSASQIDSGNELSENSILQQHGWMSLEDYEVDFGYGYDQLESEHQRSEIGLLMMEFVIGPVLSSLQEFVPVNPRFETRESGTLSGTGHSHERRSARRSGATYHMDTTDTRSERRSMATYHTDTRDRISARRSRATYHAETSDRRSARRSRGAYHMEISPAIRLRGTLSLRHVPGLRASGCFELRF</sequence>
<dbReference type="AlphaFoldDB" id="A0A5J5BBA3"/>
<dbReference type="PANTHER" id="PTHR31197:SF5">
    <property type="entry name" value="OS01G0612600 PROTEIN"/>
    <property type="match status" value="1"/>
</dbReference>
<evidence type="ECO:0000313" key="3">
    <source>
        <dbReference type="Proteomes" id="UP000325577"/>
    </source>
</evidence>
<dbReference type="EMBL" id="CM018036">
    <property type="protein sequence ID" value="KAA8540465.1"/>
    <property type="molecule type" value="Genomic_DNA"/>
</dbReference>
<organism evidence="2 3">
    <name type="scientific">Nyssa sinensis</name>
    <dbReference type="NCBI Taxonomy" id="561372"/>
    <lineage>
        <taxon>Eukaryota</taxon>
        <taxon>Viridiplantae</taxon>
        <taxon>Streptophyta</taxon>
        <taxon>Embryophyta</taxon>
        <taxon>Tracheophyta</taxon>
        <taxon>Spermatophyta</taxon>
        <taxon>Magnoliopsida</taxon>
        <taxon>eudicotyledons</taxon>
        <taxon>Gunneridae</taxon>
        <taxon>Pentapetalae</taxon>
        <taxon>asterids</taxon>
        <taxon>Cornales</taxon>
        <taxon>Nyssaceae</taxon>
        <taxon>Nyssa</taxon>
    </lineage>
</organism>
<feature type="region of interest" description="Disordered" evidence="1">
    <location>
        <begin position="280"/>
        <end position="354"/>
    </location>
</feature>
<keyword evidence="3" id="KW-1185">Reference proteome</keyword>
<reference evidence="2 3" key="1">
    <citation type="submission" date="2019-09" db="EMBL/GenBank/DDBJ databases">
        <title>A chromosome-level genome assembly of the Chinese tupelo Nyssa sinensis.</title>
        <authorList>
            <person name="Yang X."/>
            <person name="Kang M."/>
            <person name="Yang Y."/>
            <person name="Xiong H."/>
            <person name="Wang M."/>
            <person name="Zhang Z."/>
            <person name="Wang Z."/>
            <person name="Wu H."/>
            <person name="Ma T."/>
            <person name="Liu J."/>
            <person name="Xi Z."/>
        </authorList>
    </citation>
    <scope>NUCLEOTIDE SEQUENCE [LARGE SCALE GENOMIC DNA]</scope>
    <source>
        <strain evidence="2">J267</strain>
        <tissue evidence="2">Leaf</tissue>
    </source>
</reference>
<feature type="compositionally biased region" description="Basic and acidic residues" evidence="1">
    <location>
        <begin position="308"/>
        <end position="331"/>
    </location>
</feature>
<evidence type="ECO:0000256" key="1">
    <source>
        <dbReference type="SAM" id="MobiDB-lite"/>
    </source>
</evidence>
<dbReference type="OrthoDB" id="1921166at2759"/>
<name>A0A5J5BBA3_9ASTE</name>
<dbReference type="InterPro" id="IPR012866">
    <property type="entry name" value="DUF1644"/>
</dbReference>
<proteinExistence type="predicted"/>
<dbReference type="Proteomes" id="UP000325577">
    <property type="component" value="Linkage Group LG13"/>
</dbReference>
<evidence type="ECO:0000313" key="2">
    <source>
        <dbReference type="EMBL" id="KAA8540465.1"/>
    </source>
</evidence>
<gene>
    <name evidence="2" type="ORF">F0562_024616</name>
</gene>
<protein>
    <submittedName>
        <fullName evidence="2">Uncharacterized protein</fullName>
    </submittedName>
</protein>
<dbReference type="PANTHER" id="PTHR31197">
    <property type="entry name" value="OS01G0612600 PROTEIN"/>
    <property type="match status" value="1"/>
</dbReference>
<dbReference type="Pfam" id="PF07800">
    <property type="entry name" value="DUF1644"/>
    <property type="match status" value="1"/>
</dbReference>